<accession>A0A0F8XGD9</accession>
<proteinExistence type="predicted"/>
<feature type="non-terminal residue" evidence="1">
    <location>
        <position position="40"/>
    </location>
</feature>
<comment type="caution">
    <text evidence="1">The sequence shown here is derived from an EMBL/GenBank/DDBJ whole genome shotgun (WGS) entry which is preliminary data.</text>
</comment>
<dbReference type="EMBL" id="LAZR01059371">
    <property type="protein sequence ID" value="KKK67933.1"/>
    <property type="molecule type" value="Genomic_DNA"/>
</dbReference>
<reference evidence="1" key="1">
    <citation type="journal article" date="2015" name="Nature">
        <title>Complex archaea that bridge the gap between prokaryotes and eukaryotes.</title>
        <authorList>
            <person name="Spang A."/>
            <person name="Saw J.H."/>
            <person name="Jorgensen S.L."/>
            <person name="Zaremba-Niedzwiedzka K."/>
            <person name="Martijn J."/>
            <person name="Lind A.E."/>
            <person name="van Eijk R."/>
            <person name="Schleper C."/>
            <person name="Guy L."/>
            <person name="Ettema T.J."/>
        </authorList>
    </citation>
    <scope>NUCLEOTIDE SEQUENCE</scope>
</reference>
<gene>
    <name evidence="1" type="ORF">LCGC14_2949100</name>
</gene>
<dbReference type="AlphaFoldDB" id="A0A0F8XGD9"/>
<dbReference type="Gene3D" id="3.40.470.10">
    <property type="entry name" value="Uracil-DNA glycosylase-like domain"/>
    <property type="match status" value="1"/>
</dbReference>
<evidence type="ECO:0008006" key="2">
    <source>
        <dbReference type="Google" id="ProtNLM"/>
    </source>
</evidence>
<organism evidence="1">
    <name type="scientific">marine sediment metagenome</name>
    <dbReference type="NCBI Taxonomy" id="412755"/>
    <lineage>
        <taxon>unclassified sequences</taxon>
        <taxon>metagenomes</taxon>
        <taxon>ecological metagenomes</taxon>
    </lineage>
</organism>
<dbReference type="SUPFAM" id="SSF52141">
    <property type="entry name" value="Uracil-DNA glycosylase-like"/>
    <property type="match status" value="1"/>
</dbReference>
<protein>
    <recommendedName>
        <fullName evidence="2">Uracil-DNA glycosylase-like domain-containing protein</fullName>
    </recommendedName>
</protein>
<sequence>MTRTFVPNIGPLNAKIAVVGEGPGEKEERYKIPFHPDAPA</sequence>
<evidence type="ECO:0000313" key="1">
    <source>
        <dbReference type="EMBL" id="KKK67933.1"/>
    </source>
</evidence>
<name>A0A0F8XGD9_9ZZZZ</name>
<dbReference type="InterPro" id="IPR036895">
    <property type="entry name" value="Uracil-DNA_glycosylase-like_sf"/>
</dbReference>